<evidence type="ECO:0000313" key="1">
    <source>
        <dbReference type="EMBL" id="SUI43858.1"/>
    </source>
</evidence>
<dbReference type="AlphaFoldDB" id="A0A379YDU2"/>
<sequence>MNTGFIYAKSALWVQNNIRVANVMSMTPPAVVVTVGNYRTTWMDAPAPVDTGMEAMQADFKVGADVDVLAMFGFGQGRKVRAQIRRVYLNADTTESVWVDELEGIVGSITPDEHGNSGQESVGMAVVVNLSYYKLTVDDNVMYEIDTLNCKRIINGVDEMASVRDALLLD</sequence>
<reference evidence="1 3" key="1">
    <citation type="submission" date="2018-06" db="EMBL/GenBank/DDBJ databases">
        <authorList>
            <consortium name="Pathogen Informatics"/>
            <person name="Doyle S."/>
        </authorList>
    </citation>
    <scope>NUCLEOTIDE SEQUENCE [LARGE SCALE GENOMIC DNA]</scope>
    <source>
        <strain evidence="1 3">NCTC11544</strain>
    </source>
</reference>
<gene>
    <name evidence="1" type="ORF">NCTC11544_00279</name>
    <name evidence="2" type="ORF">NCTC11544_04321</name>
</gene>
<dbReference type="EMBL" id="UGYN01000002">
    <property type="protein sequence ID" value="SUI43858.1"/>
    <property type="molecule type" value="Genomic_DNA"/>
</dbReference>
<evidence type="ECO:0000313" key="3">
    <source>
        <dbReference type="Proteomes" id="UP000255529"/>
    </source>
</evidence>
<name>A0A379YDU2_9GAMM</name>
<dbReference type="EMBL" id="UGYN01000002">
    <property type="protein sequence ID" value="SUI82039.1"/>
    <property type="molecule type" value="Genomic_DNA"/>
</dbReference>
<dbReference type="InterPro" id="IPR006498">
    <property type="entry name" value="Tail_tube"/>
</dbReference>
<dbReference type="Pfam" id="PF04985">
    <property type="entry name" value="Phage_tube"/>
    <property type="match status" value="1"/>
</dbReference>
<dbReference type="RefSeq" id="WP_115182741.1">
    <property type="nucleotide sequence ID" value="NZ_CAMKUF010000001.1"/>
</dbReference>
<accession>A0A379YDU2</accession>
<dbReference type="Proteomes" id="UP000255529">
    <property type="component" value="Unassembled WGS sequence"/>
</dbReference>
<proteinExistence type="predicted"/>
<evidence type="ECO:0000313" key="2">
    <source>
        <dbReference type="EMBL" id="SUI82039.1"/>
    </source>
</evidence>
<organism evidence="1 3">
    <name type="scientific">Serratia quinivorans</name>
    <dbReference type="NCBI Taxonomy" id="137545"/>
    <lineage>
        <taxon>Bacteria</taxon>
        <taxon>Pseudomonadati</taxon>
        <taxon>Pseudomonadota</taxon>
        <taxon>Gammaproteobacteria</taxon>
        <taxon>Enterobacterales</taxon>
        <taxon>Yersiniaceae</taxon>
        <taxon>Serratia</taxon>
    </lineage>
</organism>
<protein>
    <submittedName>
        <fullName evidence="1">Phage major tail tube protein</fullName>
    </submittedName>
</protein>